<evidence type="ECO:0000313" key="2">
    <source>
        <dbReference type="Proteomes" id="UP001062846"/>
    </source>
</evidence>
<evidence type="ECO:0000313" key="1">
    <source>
        <dbReference type="EMBL" id="KAI8523593.1"/>
    </source>
</evidence>
<keyword evidence="2" id="KW-1185">Reference proteome</keyword>
<dbReference type="Proteomes" id="UP001062846">
    <property type="component" value="Chromosome 13"/>
</dbReference>
<dbReference type="EMBL" id="CM046400">
    <property type="protein sequence ID" value="KAI8523593.1"/>
    <property type="molecule type" value="Genomic_DNA"/>
</dbReference>
<organism evidence="1 2">
    <name type="scientific">Rhododendron molle</name>
    <name type="common">Chinese azalea</name>
    <name type="synonym">Azalea mollis</name>
    <dbReference type="NCBI Taxonomy" id="49168"/>
    <lineage>
        <taxon>Eukaryota</taxon>
        <taxon>Viridiplantae</taxon>
        <taxon>Streptophyta</taxon>
        <taxon>Embryophyta</taxon>
        <taxon>Tracheophyta</taxon>
        <taxon>Spermatophyta</taxon>
        <taxon>Magnoliopsida</taxon>
        <taxon>eudicotyledons</taxon>
        <taxon>Gunneridae</taxon>
        <taxon>Pentapetalae</taxon>
        <taxon>asterids</taxon>
        <taxon>Ericales</taxon>
        <taxon>Ericaceae</taxon>
        <taxon>Ericoideae</taxon>
        <taxon>Rhodoreae</taxon>
        <taxon>Rhododendron</taxon>
    </lineage>
</organism>
<accession>A0ACC0L4C2</accession>
<gene>
    <name evidence="1" type="ORF">RHMOL_Rhmol13G0086100</name>
</gene>
<name>A0ACC0L4C2_RHOML</name>
<protein>
    <submittedName>
        <fullName evidence="1">Uncharacterized protein</fullName>
    </submittedName>
</protein>
<comment type="caution">
    <text evidence="1">The sequence shown here is derived from an EMBL/GenBank/DDBJ whole genome shotgun (WGS) entry which is preliminary data.</text>
</comment>
<reference evidence="1" key="1">
    <citation type="submission" date="2022-02" db="EMBL/GenBank/DDBJ databases">
        <title>Plant Genome Project.</title>
        <authorList>
            <person name="Zhang R.-G."/>
        </authorList>
    </citation>
    <scope>NUCLEOTIDE SEQUENCE</scope>
    <source>
        <strain evidence="1">AT1</strain>
    </source>
</reference>
<proteinExistence type="predicted"/>
<sequence>MSRNYFQGTIPFELGRLRNLTDFQIGANNLSGEVPPSIYNISSLLYLDVRENQFYGKIPQDIGFTLPNLLGLFVGANQFTGHLPVSLSNASGLQHCSFADNNFTGTMLTNLGSLKDLERLTVSINQLETDEAEEFSFLTSLTNCSKLRALDIGFNRFKGELPASIEYGMGSKASIQGDVYSFGIILLEIFTGRKPTDTTFVDVQNIHHFTKAALPERVREIAEPSLFSEVGGDDDDNTREGKINDCLVAVLTIGVSCSMEPPRERMDMRDVVAELCRIRTKTFGH</sequence>